<dbReference type="Proteomes" id="UP001189429">
    <property type="component" value="Unassembled WGS sequence"/>
</dbReference>
<organism evidence="2 3">
    <name type="scientific">Prorocentrum cordatum</name>
    <dbReference type="NCBI Taxonomy" id="2364126"/>
    <lineage>
        <taxon>Eukaryota</taxon>
        <taxon>Sar</taxon>
        <taxon>Alveolata</taxon>
        <taxon>Dinophyceae</taxon>
        <taxon>Prorocentrales</taxon>
        <taxon>Prorocentraceae</taxon>
        <taxon>Prorocentrum</taxon>
    </lineage>
</organism>
<feature type="non-terminal residue" evidence="2">
    <location>
        <position position="115"/>
    </location>
</feature>
<dbReference type="InterPro" id="IPR052760">
    <property type="entry name" value="Mitochondrial_malonyltrans"/>
</dbReference>
<feature type="non-terminal residue" evidence="2">
    <location>
        <position position="1"/>
    </location>
</feature>
<dbReference type="Gene3D" id="3.40.366.10">
    <property type="entry name" value="Malonyl-Coenzyme A Acyl Carrier Protein, domain 2"/>
    <property type="match status" value="1"/>
</dbReference>
<dbReference type="PANTHER" id="PTHR47170:SF2">
    <property type="entry name" value="MALONYL-COA:ACP TRANSACYLASE (MAT) DOMAIN-CONTAINING PROTEIN"/>
    <property type="match status" value="1"/>
</dbReference>
<comment type="caution">
    <text evidence="2">The sequence shown here is derived from an EMBL/GenBank/DDBJ whole genome shotgun (WGS) entry which is preliminary data.</text>
</comment>
<reference evidence="2" key="1">
    <citation type="submission" date="2023-10" db="EMBL/GenBank/DDBJ databases">
        <authorList>
            <person name="Chen Y."/>
            <person name="Shah S."/>
            <person name="Dougan E. K."/>
            <person name="Thang M."/>
            <person name="Chan C."/>
        </authorList>
    </citation>
    <scope>NUCLEOTIDE SEQUENCE [LARGE SCALE GENOMIC DNA]</scope>
</reference>
<keyword evidence="3" id="KW-1185">Reference proteome</keyword>
<dbReference type="InterPro" id="IPR016035">
    <property type="entry name" value="Acyl_Trfase/lysoPLipase"/>
</dbReference>
<evidence type="ECO:0000313" key="2">
    <source>
        <dbReference type="EMBL" id="CAK0882572.1"/>
    </source>
</evidence>
<accession>A0ABN9W8S1</accession>
<dbReference type="SUPFAM" id="SSF52151">
    <property type="entry name" value="FabD/lysophospholipase-like"/>
    <property type="match status" value="1"/>
</dbReference>
<dbReference type="PANTHER" id="PTHR47170">
    <property type="entry name" value="MALONYL-COA ACP TRANSACYLASE, ACP-BINDING"/>
    <property type="match status" value="1"/>
</dbReference>
<sequence length="115" mass="12379">VSVIGLDSEQTEELCAAASEQSGKLVRIANYLCKGNYLKVSGDKAACDKLVEIAKPQFKARMAVPLAVAGAFHTDFMAPAVDKLKEGAVWRRPEESPHSGRVQCGRVPALRPRGD</sequence>
<gene>
    <name evidence="2" type="ORF">PCOR1329_LOCUS65042</name>
</gene>
<feature type="region of interest" description="Disordered" evidence="1">
    <location>
        <begin position="91"/>
        <end position="115"/>
    </location>
</feature>
<dbReference type="EMBL" id="CAUYUJ010018309">
    <property type="protein sequence ID" value="CAK0882572.1"/>
    <property type="molecule type" value="Genomic_DNA"/>
</dbReference>
<proteinExistence type="predicted"/>
<evidence type="ECO:0000313" key="3">
    <source>
        <dbReference type="Proteomes" id="UP001189429"/>
    </source>
</evidence>
<dbReference type="InterPro" id="IPR001227">
    <property type="entry name" value="Ac_transferase_dom_sf"/>
</dbReference>
<evidence type="ECO:0000256" key="1">
    <source>
        <dbReference type="SAM" id="MobiDB-lite"/>
    </source>
</evidence>
<evidence type="ECO:0008006" key="4">
    <source>
        <dbReference type="Google" id="ProtNLM"/>
    </source>
</evidence>
<protein>
    <recommendedName>
        <fullName evidence="4">Malonyl-CoA:ACP transacylase (MAT) domain-containing protein</fullName>
    </recommendedName>
</protein>
<name>A0ABN9W8S1_9DINO</name>